<dbReference type="PANTHER" id="PTHR15454">
    <property type="entry name" value="NISCHARIN RELATED"/>
    <property type="match status" value="1"/>
</dbReference>
<dbReference type="SUPFAM" id="SSF52058">
    <property type="entry name" value="L domain-like"/>
    <property type="match status" value="2"/>
</dbReference>
<keyword evidence="3" id="KW-0433">Leucine-rich repeat</keyword>
<dbReference type="Gene3D" id="3.80.10.10">
    <property type="entry name" value="Ribonuclease Inhibitor"/>
    <property type="match status" value="2"/>
</dbReference>
<dbReference type="PANTHER" id="PTHR15454:SF69">
    <property type="entry name" value="SERINE_THREONINE-PROTEIN KINASE 11-INTERACTING PROTEIN"/>
    <property type="match status" value="1"/>
</dbReference>
<keyword evidence="6" id="KW-1185">Reference proteome</keyword>
<dbReference type="GO" id="GO:0005737">
    <property type="term" value="C:cytoplasm"/>
    <property type="evidence" value="ECO:0007669"/>
    <property type="project" value="UniProtKB-SubCell"/>
</dbReference>
<dbReference type="Proteomes" id="UP000243217">
    <property type="component" value="Unassembled WGS sequence"/>
</dbReference>
<comment type="subcellular location">
    <subcellularLocation>
        <location evidence="1">Cytoplasm</location>
    </subcellularLocation>
</comment>
<evidence type="ECO:0000256" key="3">
    <source>
        <dbReference type="ARBA" id="ARBA00022614"/>
    </source>
</evidence>
<organism evidence="5 6">
    <name type="scientific">Thraustotheca clavata</name>
    <dbReference type="NCBI Taxonomy" id="74557"/>
    <lineage>
        <taxon>Eukaryota</taxon>
        <taxon>Sar</taxon>
        <taxon>Stramenopiles</taxon>
        <taxon>Oomycota</taxon>
        <taxon>Saprolegniomycetes</taxon>
        <taxon>Saprolegniales</taxon>
        <taxon>Achlyaceae</taxon>
        <taxon>Thraustotheca</taxon>
    </lineage>
</organism>
<proteinExistence type="predicted"/>
<dbReference type="OrthoDB" id="676979at2759"/>
<gene>
    <name evidence="5" type="ORF">THRCLA_05376</name>
</gene>
<keyword evidence="4" id="KW-0677">Repeat</keyword>
<evidence type="ECO:0000256" key="2">
    <source>
        <dbReference type="ARBA" id="ARBA00022490"/>
    </source>
</evidence>
<evidence type="ECO:0000313" key="6">
    <source>
        <dbReference type="Proteomes" id="UP000243217"/>
    </source>
</evidence>
<dbReference type="InterPro" id="IPR032675">
    <property type="entry name" value="LRR_dom_sf"/>
</dbReference>
<protein>
    <submittedName>
        <fullName evidence="5">Uncharacterized protein</fullName>
    </submittedName>
</protein>
<dbReference type="InterPro" id="IPR001611">
    <property type="entry name" value="Leu-rich_rpt"/>
</dbReference>
<name>A0A1V9ZW82_9STRA</name>
<evidence type="ECO:0000313" key="5">
    <source>
        <dbReference type="EMBL" id="OQS02229.1"/>
    </source>
</evidence>
<evidence type="ECO:0000256" key="4">
    <source>
        <dbReference type="ARBA" id="ARBA00022737"/>
    </source>
</evidence>
<reference evidence="5 6" key="1">
    <citation type="journal article" date="2014" name="Genome Biol. Evol.">
        <title>The secreted proteins of Achlya hypogyna and Thraustotheca clavata identify the ancestral oomycete secretome and reveal gene acquisitions by horizontal gene transfer.</title>
        <authorList>
            <person name="Misner I."/>
            <person name="Blouin N."/>
            <person name="Leonard G."/>
            <person name="Richards T.A."/>
            <person name="Lane C.E."/>
        </authorList>
    </citation>
    <scope>NUCLEOTIDE SEQUENCE [LARGE SCALE GENOMIC DNA]</scope>
    <source>
        <strain evidence="5 6">ATCC 34112</strain>
    </source>
</reference>
<dbReference type="Pfam" id="PF13855">
    <property type="entry name" value="LRR_8"/>
    <property type="match status" value="1"/>
</dbReference>
<evidence type="ECO:0000256" key="1">
    <source>
        <dbReference type="ARBA" id="ARBA00004496"/>
    </source>
</evidence>
<dbReference type="PROSITE" id="PS51450">
    <property type="entry name" value="LRR"/>
    <property type="match status" value="2"/>
</dbReference>
<accession>A0A1V9ZW82</accession>
<keyword evidence="2" id="KW-0963">Cytoplasm</keyword>
<comment type="caution">
    <text evidence="5">The sequence shown here is derived from an EMBL/GenBank/DDBJ whole genome shotgun (WGS) entry which is preliminary data.</text>
</comment>
<dbReference type="EMBL" id="JNBS01001178">
    <property type="protein sequence ID" value="OQS02229.1"/>
    <property type="molecule type" value="Genomic_DNA"/>
</dbReference>
<sequence length="716" mass="80577">MQQDEYEQPKQTNALNVIKANENEEKNAAVMSFDRFYCDGSFLKLLHETLQKHAGKLNKGAVKLALNPHGIAYLFERLQAALSPRYAQDGSGRIDGWTIRQSVPNGMVAFDFLDSPMVSPLAQVPRQTAPQVGHLDVLKLSTLLHEAKYLKITNDAFTQIPLSPVLHLEIFSAMTSLELHQIPSKMLSHLLCFPRQLEILHYNKGTLTSPLDLLGNRSWPCLQTLKITHSGMSDWYQDMDTFTPALCVLDCSDNALKEVTALMAPTTLTTATFSHNKLQKFTLRDTYQTLTTLLLSHNPLKDLASLPIKSLPVLQVLDLSYNLFADLNAVSTLSALKLVELHLKGNPIARYPDFRRHVLFYLGDRVELDDTPWTGIELESMQYRRHQAADQHGYPILPPADPQLRPRHAVIDERIVLQPFRKHSASRQRVESAWSDNSVVSSAIDTEDFVIVSPSHRSRSASYYVDEFMRDLAEEEEGMDDEVILPSSPVTRMASGIAIQLFLTMEEADSLDLPISQEGIPAVIHVHSSKLVEMIDSGHVLTRPLASLRCFALTSTVQSMTLKLGFRHLPSVAYQIVNHTDLILIIQPLHDILCRKAVVGLKCLSCQSFILIRECTKRGIIQIRKCWICNSANVRECSKDQVPQRLNDMGVVLSTPAAMVQEERYEGAGFTLSPEYDEVIEDDMILVATDVSIKEIKLQWHQDEESNVAYYRTLAS</sequence>
<dbReference type="AlphaFoldDB" id="A0A1V9ZW82"/>